<dbReference type="InterPro" id="IPR010982">
    <property type="entry name" value="Lambda_DNA-bd_dom_sf"/>
</dbReference>
<keyword evidence="1" id="KW-0805">Transcription regulation</keyword>
<dbReference type="EMBL" id="CP063164">
    <property type="protein sequence ID" value="QOR61902.1"/>
    <property type="molecule type" value="Genomic_DNA"/>
</dbReference>
<dbReference type="InterPro" id="IPR036286">
    <property type="entry name" value="LexA/Signal_pep-like_sf"/>
</dbReference>
<gene>
    <name evidence="6" type="ORF">IMZ28_06825</name>
    <name evidence="7" type="ORF">IMZ28_10885</name>
</gene>
<sequence length="217" mass="24146">MNTIEDIIDRLIDILEKERGEKVYVKDVAKALKMSSSQLSNFKSRKSIPYDKITEYCARNRININWVLFGQSVEMLNSEVESVYRVKLIEGVHSSAGGGAFNDEDVEFSYLTIDPIYKDLLGINNIDEIEAIRVIGDSMEDTLHEGAIILVNRKKTELSNGGIFVINTPGGVFVKRVAINPTGGVDLISDNKSYETQTIPFEDVTVVGRVIGALEKI</sequence>
<evidence type="ECO:0000256" key="3">
    <source>
        <dbReference type="ARBA" id="ARBA00023163"/>
    </source>
</evidence>
<feature type="domain" description="Bacteriophage CI repressor N-terminal" evidence="5">
    <location>
        <begin position="27"/>
        <end position="71"/>
    </location>
</feature>
<dbReference type="SUPFAM" id="SSF51306">
    <property type="entry name" value="LexA/Signal peptidase"/>
    <property type="match status" value="1"/>
</dbReference>
<organism evidence="7 8">
    <name type="scientific">Sulfurovum indicum</name>
    <dbReference type="NCBI Taxonomy" id="2779528"/>
    <lineage>
        <taxon>Bacteria</taxon>
        <taxon>Pseudomonadati</taxon>
        <taxon>Campylobacterota</taxon>
        <taxon>Epsilonproteobacteria</taxon>
        <taxon>Campylobacterales</taxon>
        <taxon>Sulfurovaceae</taxon>
        <taxon>Sulfurovum</taxon>
    </lineage>
</organism>
<dbReference type="Gene3D" id="1.10.260.40">
    <property type="entry name" value="lambda repressor-like DNA-binding domains"/>
    <property type="match status" value="1"/>
</dbReference>
<evidence type="ECO:0000313" key="8">
    <source>
        <dbReference type="Proteomes" id="UP000595074"/>
    </source>
</evidence>
<evidence type="ECO:0000256" key="2">
    <source>
        <dbReference type="ARBA" id="ARBA00023125"/>
    </source>
</evidence>
<evidence type="ECO:0000256" key="1">
    <source>
        <dbReference type="ARBA" id="ARBA00023015"/>
    </source>
</evidence>
<dbReference type="GO" id="GO:0045892">
    <property type="term" value="P:negative regulation of DNA-templated transcription"/>
    <property type="evidence" value="ECO:0007669"/>
    <property type="project" value="InterPro"/>
</dbReference>
<dbReference type="CDD" id="cd06529">
    <property type="entry name" value="S24_LexA-like"/>
    <property type="match status" value="1"/>
</dbReference>
<dbReference type="PANTHER" id="PTHR40661">
    <property type="match status" value="1"/>
</dbReference>
<protein>
    <submittedName>
        <fullName evidence="7">LexA family transcriptional regulator</fullName>
    </submittedName>
</protein>
<dbReference type="KEGG" id="sinu:IMZ28_06825"/>
<dbReference type="GO" id="GO:0003677">
    <property type="term" value="F:DNA binding"/>
    <property type="evidence" value="ECO:0007669"/>
    <property type="project" value="UniProtKB-KW"/>
</dbReference>
<evidence type="ECO:0000259" key="4">
    <source>
        <dbReference type="Pfam" id="PF00717"/>
    </source>
</evidence>
<reference evidence="7 8" key="1">
    <citation type="submission" date="2020-10" db="EMBL/GenBank/DDBJ databases">
        <title>The genome of sulfurovum sp.</title>
        <authorList>
            <person name="Xie S."/>
            <person name="Shao Z."/>
            <person name="Jiang L."/>
        </authorList>
    </citation>
    <scope>NUCLEOTIDE SEQUENCE [LARGE SCALE GENOMIC DNA]</scope>
    <source>
        <strain evidence="7 8">ST-419</strain>
    </source>
</reference>
<name>A0A7M1S497_9BACT</name>
<dbReference type="EMBL" id="CP063164">
    <property type="protein sequence ID" value="QOR61171.1"/>
    <property type="molecule type" value="Genomic_DNA"/>
</dbReference>
<keyword evidence="8" id="KW-1185">Reference proteome</keyword>
<dbReference type="Pfam" id="PF00717">
    <property type="entry name" value="Peptidase_S24"/>
    <property type="match status" value="1"/>
</dbReference>
<dbReference type="Gene3D" id="2.10.109.10">
    <property type="entry name" value="Umud Fragment, subunit A"/>
    <property type="match status" value="1"/>
</dbReference>
<evidence type="ECO:0000313" key="7">
    <source>
        <dbReference type="EMBL" id="QOR61902.1"/>
    </source>
</evidence>
<dbReference type="RefSeq" id="WP_197547844.1">
    <property type="nucleotide sequence ID" value="NZ_CP063164.1"/>
</dbReference>
<keyword evidence="2" id="KW-0238">DNA-binding</keyword>
<proteinExistence type="predicted"/>
<evidence type="ECO:0000313" key="6">
    <source>
        <dbReference type="EMBL" id="QOR61171.1"/>
    </source>
</evidence>
<feature type="domain" description="Peptidase S24/S26A/S26B/S26C" evidence="4">
    <location>
        <begin position="95"/>
        <end position="211"/>
    </location>
</feature>
<keyword evidence="3" id="KW-0804">Transcription</keyword>
<dbReference type="Proteomes" id="UP000595074">
    <property type="component" value="Chromosome"/>
</dbReference>
<dbReference type="KEGG" id="sinu:IMZ28_10885"/>
<dbReference type="Pfam" id="PF07022">
    <property type="entry name" value="Phage_CI_repr"/>
    <property type="match status" value="1"/>
</dbReference>
<accession>A0A7M1S497</accession>
<dbReference type="AlphaFoldDB" id="A0A7M1S497"/>
<dbReference type="InterPro" id="IPR010744">
    <property type="entry name" value="Phage_CI_N"/>
</dbReference>
<dbReference type="InterPro" id="IPR039418">
    <property type="entry name" value="LexA-like"/>
</dbReference>
<dbReference type="PANTHER" id="PTHR40661:SF1">
    <property type="entry name" value="HTH CRO_C1-TYPE DOMAIN-CONTAINING PROTEIN"/>
    <property type="match status" value="1"/>
</dbReference>
<evidence type="ECO:0000259" key="5">
    <source>
        <dbReference type="Pfam" id="PF07022"/>
    </source>
</evidence>
<dbReference type="InterPro" id="IPR015927">
    <property type="entry name" value="Peptidase_S24_S26A/B/C"/>
</dbReference>